<accession>A0A0D8BNT6</accession>
<evidence type="ECO:0000313" key="8">
    <source>
        <dbReference type="Proteomes" id="UP000032545"/>
    </source>
</evidence>
<dbReference type="GO" id="GO:0005886">
    <property type="term" value="C:plasma membrane"/>
    <property type="evidence" value="ECO:0007669"/>
    <property type="project" value="UniProtKB-SubCell"/>
</dbReference>
<reference evidence="8" key="1">
    <citation type="submission" date="2015-02" db="EMBL/GenBank/DDBJ databases">
        <title>Draft Genome of Frankia sp. CpI1-S.</title>
        <authorList>
            <person name="Oshone R.T."/>
            <person name="Ngom M."/>
            <person name="Ghodhbane-Gtari F."/>
            <person name="Gtari M."/>
            <person name="Morris K."/>
            <person name="Thomas K."/>
            <person name="Sen A."/>
            <person name="Tisa L.S."/>
        </authorList>
    </citation>
    <scope>NUCLEOTIDE SEQUENCE [LARGE SCALE GENOMIC DNA]</scope>
    <source>
        <strain evidence="8">CpI1-S</strain>
    </source>
</reference>
<dbReference type="EMBL" id="JYFN01000003">
    <property type="protein sequence ID" value="KJE25067.1"/>
    <property type="molecule type" value="Genomic_DNA"/>
</dbReference>
<feature type="transmembrane region" description="Helical" evidence="6">
    <location>
        <begin position="420"/>
        <end position="440"/>
    </location>
</feature>
<dbReference type="PANTHER" id="PTHR30250">
    <property type="entry name" value="PST FAMILY PREDICTED COLANIC ACID TRANSPORTER"/>
    <property type="match status" value="1"/>
</dbReference>
<evidence type="ECO:0000256" key="2">
    <source>
        <dbReference type="ARBA" id="ARBA00022475"/>
    </source>
</evidence>
<feature type="transmembrane region" description="Helical" evidence="6">
    <location>
        <begin position="390"/>
        <end position="408"/>
    </location>
</feature>
<evidence type="ECO:0000256" key="6">
    <source>
        <dbReference type="SAM" id="Phobius"/>
    </source>
</evidence>
<evidence type="ECO:0000256" key="3">
    <source>
        <dbReference type="ARBA" id="ARBA00022692"/>
    </source>
</evidence>
<evidence type="ECO:0000256" key="1">
    <source>
        <dbReference type="ARBA" id="ARBA00004651"/>
    </source>
</evidence>
<feature type="transmembrane region" description="Helical" evidence="6">
    <location>
        <begin position="297"/>
        <end position="325"/>
    </location>
</feature>
<dbReference type="Proteomes" id="UP000032545">
    <property type="component" value="Unassembled WGS sequence"/>
</dbReference>
<reference evidence="7 8" key="2">
    <citation type="journal article" date="2016" name="Genome Announc.">
        <title>Permanent Draft Genome Sequences for Two Variants of Frankia sp. Strain CpI1, the First Frankia Strain Isolated from Root Nodules of Comptonia peregrina.</title>
        <authorList>
            <person name="Oshone R."/>
            <person name="Hurst S.G.IV."/>
            <person name="Abebe-Akele F."/>
            <person name="Simpson S."/>
            <person name="Morris K."/>
            <person name="Thomas W.K."/>
            <person name="Tisa L.S."/>
        </authorList>
    </citation>
    <scope>NUCLEOTIDE SEQUENCE [LARGE SCALE GENOMIC DNA]</scope>
    <source>
        <strain evidence="8">CpI1-S</strain>
    </source>
</reference>
<feature type="transmembrane region" description="Helical" evidence="6">
    <location>
        <begin position="89"/>
        <end position="109"/>
    </location>
</feature>
<keyword evidence="2" id="KW-1003">Cell membrane</keyword>
<evidence type="ECO:0000313" key="7">
    <source>
        <dbReference type="EMBL" id="KJE25067.1"/>
    </source>
</evidence>
<feature type="transmembrane region" description="Helical" evidence="6">
    <location>
        <begin position="331"/>
        <end position="358"/>
    </location>
</feature>
<keyword evidence="5 6" id="KW-0472">Membrane</keyword>
<dbReference type="PATRIC" id="fig|1502723.3.peg.2293"/>
<feature type="transmembrane region" description="Helical" evidence="6">
    <location>
        <begin position="145"/>
        <end position="162"/>
    </location>
</feature>
<name>A0A0D8BNT6_9ACTN</name>
<keyword evidence="4 6" id="KW-1133">Transmembrane helix</keyword>
<feature type="transmembrane region" description="Helical" evidence="6">
    <location>
        <begin position="115"/>
        <end position="133"/>
    </location>
</feature>
<evidence type="ECO:0000256" key="5">
    <source>
        <dbReference type="ARBA" id="ARBA00023136"/>
    </source>
</evidence>
<organism evidence="7 8">
    <name type="scientific">Frankia torreyi</name>
    <dbReference type="NCBI Taxonomy" id="1856"/>
    <lineage>
        <taxon>Bacteria</taxon>
        <taxon>Bacillati</taxon>
        <taxon>Actinomycetota</taxon>
        <taxon>Actinomycetes</taxon>
        <taxon>Frankiales</taxon>
        <taxon>Frankiaceae</taxon>
        <taxon>Frankia</taxon>
    </lineage>
</organism>
<keyword evidence="3 6" id="KW-0812">Transmembrane</keyword>
<keyword evidence="8" id="KW-1185">Reference proteome</keyword>
<sequence length="491" mass="52864">MSRHRRQRGGPTFARAATLLQITKLVEFPAVFLSSIVQANVLPSRQYGQLVVDLSIAFIAATVMSLGVEESLQRALAANPRDRAIWTEALASRAFVGLALTLLAGILLVCDQTSLAIVGCIVVANSIYDLVVAQTASLLRPAVPSIFNIAAVIAASSATLLVRPSSSISCLTITLIFSSLRTAGCVLLSCRLLKPVRLSFRDAVRMPNLADRGWRPLVDLTVYRLTNNILNRQGDLIIAGIVAVDKTSVGTYALAFSLTTAANTVFLTGIGSMTLTRFSATYAESGKFELGKSWQRMTYLTAFLSSWPLAILIAIGPGLSVILFHGKYPGLALYLVLIGVVAWLGRISGGGANIAVLFTLRNEKLVRKVFLMAAAMNVATDFVLMPLIGMYGAIVGTMIGTFFSSRFLNVQIRRRTRSSVEWSPLLLLSCLTAIVTAPVALLHRSFTLSICAVVVSLCLWATFSWRSSICPPEISSRVHDVFGKKSSVGTD</sequence>
<evidence type="ECO:0000256" key="4">
    <source>
        <dbReference type="ARBA" id="ARBA00022989"/>
    </source>
</evidence>
<feature type="transmembrane region" description="Helical" evidence="6">
    <location>
        <begin position="168"/>
        <end position="193"/>
    </location>
</feature>
<gene>
    <name evidence="7" type="ORF">FF36_00679</name>
</gene>
<proteinExistence type="predicted"/>
<comment type="subcellular location">
    <subcellularLocation>
        <location evidence="1">Cell membrane</location>
        <topology evidence="1">Multi-pass membrane protein</topology>
    </subcellularLocation>
</comment>
<comment type="caution">
    <text evidence="7">The sequence shown here is derived from an EMBL/GenBank/DDBJ whole genome shotgun (WGS) entry which is preliminary data.</text>
</comment>
<feature type="transmembrane region" description="Helical" evidence="6">
    <location>
        <begin position="446"/>
        <end position="465"/>
    </location>
</feature>
<dbReference type="PANTHER" id="PTHR30250:SF11">
    <property type="entry name" value="O-ANTIGEN TRANSPORTER-RELATED"/>
    <property type="match status" value="1"/>
</dbReference>
<protein>
    <submittedName>
        <fullName evidence="7">Membrane protein involved in the export of O-antigen and teichoic acid</fullName>
    </submittedName>
</protein>
<dbReference type="InterPro" id="IPR050833">
    <property type="entry name" value="Poly_Biosynth_Transport"/>
</dbReference>
<dbReference type="AlphaFoldDB" id="A0A0D8BNT6"/>